<dbReference type="Proteomes" id="UP000031036">
    <property type="component" value="Unassembled WGS sequence"/>
</dbReference>
<gene>
    <name evidence="1" type="ORF">Tcan_10555</name>
</gene>
<comment type="caution">
    <text evidence="1">The sequence shown here is derived from an EMBL/GenBank/DDBJ whole genome shotgun (WGS) entry which is preliminary data.</text>
</comment>
<dbReference type="EMBL" id="JPKZ01000560">
    <property type="protein sequence ID" value="KHN86606.1"/>
    <property type="molecule type" value="Genomic_DNA"/>
</dbReference>
<evidence type="ECO:0000313" key="1">
    <source>
        <dbReference type="EMBL" id="KHN86606.1"/>
    </source>
</evidence>
<accession>A0A0B2VST1</accession>
<dbReference type="OrthoDB" id="5837485at2759"/>
<dbReference type="AlphaFoldDB" id="A0A0B2VST1"/>
<keyword evidence="2" id="KW-1185">Reference proteome</keyword>
<feature type="non-terminal residue" evidence="1">
    <location>
        <position position="1"/>
    </location>
</feature>
<name>A0A0B2VST1_TOXCA</name>
<protein>
    <submittedName>
        <fullName evidence="1">Uncharacterized protein</fullName>
    </submittedName>
</protein>
<evidence type="ECO:0000313" key="2">
    <source>
        <dbReference type="Proteomes" id="UP000031036"/>
    </source>
</evidence>
<reference evidence="1 2" key="1">
    <citation type="submission" date="2014-11" db="EMBL/GenBank/DDBJ databases">
        <title>Genetic blueprint of the zoonotic pathogen Toxocara canis.</title>
        <authorList>
            <person name="Zhu X.-Q."/>
            <person name="Korhonen P.K."/>
            <person name="Cai H."/>
            <person name="Young N.D."/>
            <person name="Nejsum P."/>
            <person name="von Samson-Himmelstjerna G."/>
            <person name="Boag P.R."/>
            <person name="Tan P."/>
            <person name="Li Q."/>
            <person name="Min J."/>
            <person name="Yang Y."/>
            <person name="Wang X."/>
            <person name="Fang X."/>
            <person name="Hall R.S."/>
            <person name="Hofmann A."/>
            <person name="Sternberg P.W."/>
            <person name="Jex A.R."/>
            <person name="Gasser R.B."/>
        </authorList>
    </citation>
    <scope>NUCLEOTIDE SEQUENCE [LARGE SCALE GENOMIC DNA]</scope>
    <source>
        <strain evidence="1">PN_DK_2014</strain>
    </source>
</reference>
<proteinExistence type="predicted"/>
<organism evidence="1 2">
    <name type="scientific">Toxocara canis</name>
    <name type="common">Canine roundworm</name>
    <dbReference type="NCBI Taxonomy" id="6265"/>
    <lineage>
        <taxon>Eukaryota</taxon>
        <taxon>Metazoa</taxon>
        <taxon>Ecdysozoa</taxon>
        <taxon>Nematoda</taxon>
        <taxon>Chromadorea</taxon>
        <taxon>Rhabditida</taxon>
        <taxon>Spirurina</taxon>
        <taxon>Ascaridomorpha</taxon>
        <taxon>Ascaridoidea</taxon>
        <taxon>Toxocaridae</taxon>
        <taxon>Toxocara</taxon>
    </lineage>
</organism>
<sequence>FVLQRDCAESEDGHGYINRLYRLSGDNVKRDNCAPYNDLIPCSYAVVSRVTTKLLSKFPQCGGLRGLNISAYVVPGTDVYIPCSYAVVSRVTTKLLSKFPQCGGLRGLNISACVVPGTDVYAPSVDISAYHNRVLRPKDFMVRCPMCIFSSQFARYVKFIYGVRRRAI</sequence>